<proteinExistence type="predicted"/>
<accession>A0A7S6U1R8</accession>
<keyword evidence="1" id="KW-0175">Coiled coil</keyword>
<reference evidence="2 3" key="1">
    <citation type="submission" date="2020-07" db="EMBL/GenBank/DDBJ databases">
        <title>Complete genome sequence of Streptomyces phage Salutena.</title>
        <authorList>
            <person name="Kim J.H."/>
            <person name="Higbee T."/>
            <person name="Clark J.D."/>
            <person name="Le T."/>
            <person name="Burrowes B.H."/>
            <person name="Liu M."/>
        </authorList>
    </citation>
    <scope>NUCLEOTIDE SEQUENCE [LARGE SCALE GENOMIC DNA]</scope>
</reference>
<feature type="coiled-coil region" evidence="1">
    <location>
        <begin position="151"/>
        <end position="185"/>
    </location>
</feature>
<organism evidence="2 3">
    <name type="scientific">Streptomyces phage Salutena</name>
    <dbReference type="NCBI Taxonomy" id="2767576"/>
    <lineage>
        <taxon>Viruses</taxon>
        <taxon>Duplodnaviria</taxon>
        <taxon>Heunggongvirae</taxon>
        <taxon>Uroviricota</taxon>
        <taxon>Caudoviricetes</taxon>
        <taxon>Arquatrovirinae</taxon>
        <taxon>Salutenavirus</taxon>
        <taxon>Salutenavirus salutena</taxon>
    </lineage>
</organism>
<gene>
    <name evidence="2" type="ORF">CPT_Salutena_068</name>
</gene>
<evidence type="ECO:0000313" key="3">
    <source>
        <dbReference type="Proteomes" id="UP000594184"/>
    </source>
</evidence>
<dbReference type="Proteomes" id="UP000594184">
    <property type="component" value="Segment"/>
</dbReference>
<sequence length="192" mass="22603">MMPPTVKVKQMSEYETHKVETEAGTFYVRVLAGERKTYYSGGEHREEIQPRAWISTDPEFESNVDLGYVKIRGRKYSIEHTAKRMPGWSNEHETREPYWQTESSYRGGYRNDKRGPVSYEAKAYSQLREMESAALDRFAEEHPDWARESTRRLFERERDHLLSKAETARREAARHEIEAADWQVRIDQLAAA</sequence>
<dbReference type="EMBL" id="MT708548">
    <property type="protein sequence ID" value="QOV06198.1"/>
    <property type="molecule type" value="Genomic_DNA"/>
</dbReference>
<name>A0A7S6U1R8_9CAUD</name>
<evidence type="ECO:0000313" key="2">
    <source>
        <dbReference type="EMBL" id="QOV06198.1"/>
    </source>
</evidence>
<protein>
    <submittedName>
        <fullName evidence="2">Uncharacterized protein</fullName>
    </submittedName>
</protein>
<keyword evidence="3" id="KW-1185">Reference proteome</keyword>
<evidence type="ECO:0000256" key="1">
    <source>
        <dbReference type="SAM" id="Coils"/>
    </source>
</evidence>